<evidence type="ECO:0000256" key="2">
    <source>
        <dbReference type="ARBA" id="ARBA00004229"/>
    </source>
</evidence>
<dbReference type="GO" id="GO:0009507">
    <property type="term" value="C:chloroplast"/>
    <property type="evidence" value="ECO:0007669"/>
    <property type="project" value="UniProtKB-SubCell"/>
</dbReference>
<dbReference type="GO" id="GO:0004325">
    <property type="term" value="F:ferrochelatase activity"/>
    <property type="evidence" value="ECO:0000318"/>
    <property type="project" value="GO_Central"/>
</dbReference>
<keyword evidence="10" id="KW-0150">Chloroplast</keyword>
<keyword evidence="10" id="KW-0934">Plastid</keyword>
<dbReference type="FunFam" id="3.40.50.1400:FF:000006">
    <property type="entry name" value="Ferrochelatase"/>
    <property type="match status" value="1"/>
</dbReference>
<accession>A0A0K9NKH0</accession>
<evidence type="ECO:0000256" key="9">
    <source>
        <dbReference type="ARBA" id="ARBA00049380"/>
    </source>
</evidence>
<evidence type="ECO:0000313" key="12">
    <source>
        <dbReference type="Proteomes" id="UP000036987"/>
    </source>
</evidence>
<evidence type="ECO:0000256" key="7">
    <source>
        <dbReference type="ARBA" id="ARBA00023239"/>
    </source>
</evidence>
<sequence length="548" mass="62145">MGVLTFSLHSFTVPQRERLSSSNLSISQCVIKMGNPEMIYSNLFLKNSPPLRLHLRKQCTSHGFHLFCGAQMEAFPSLHPLKRQSVANSSLRRFDQPRPFHITTSQSYSSPLKAVINSETQETSNELIVENEKIGVLLLNLGGPETLEDVQPFLFNLFADPDIIRLPRLFRFLQNPLATFISISRAPKSKEGYASIGGGSPLRKITDAQAEELKKSLIEKDIPAKVYVGMRYWHPFTEEAIELIKRDQITKLVVLPLYPQFSISTSGSSLRLLENIFREDEYLATKMQHTVIPSWYQRKGYIIANANLIEMELQKFKFPDEVMIFFSAHGVPLAYVEEAGDPYKAEMEECVDLIMEELEHRHISNSYTLAYQSRVGPIEWLKPYTDQTIVDLAQRGIKSLLAVPISFVSEHIETLEEIDVEYKELALKSGIQEWGRVPALGCEPNFISDLANAVIESLPYVGAMAVSDLKARQSLVPLGSVEELLAVYDGKRAEMPPPVTVWEWGWTMSAETWNGRSAMIIFLILLFLEVVTDEGLLHQFGVFPYLRR</sequence>
<evidence type="ECO:0000313" key="11">
    <source>
        <dbReference type="EMBL" id="KMZ57266.1"/>
    </source>
</evidence>
<evidence type="ECO:0000256" key="10">
    <source>
        <dbReference type="RuleBase" id="RU000607"/>
    </source>
</evidence>
<dbReference type="GO" id="GO:0005739">
    <property type="term" value="C:mitochondrion"/>
    <property type="evidence" value="ECO:0000318"/>
    <property type="project" value="GO_Central"/>
</dbReference>
<dbReference type="Gene3D" id="3.40.50.1400">
    <property type="match status" value="2"/>
</dbReference>
<organism evidence="11 12">
    <name type="scientific">Zostera marina</name>
    <name type="common">Eelgrass</name>
    <dbReference type="NCBI Taxonomy" id="29655"/>
    <lineage>
        <taxon>Eukaryota</taxon>
        <taxon>Viridiplantae</taxon>
        <taxon>Streptophyta</taxon>
        <taxon>Embryophyta</taxon>
        <taxon>Tracheophyta</taxon>
        <taxon>Spermatophyta</taxon>
        <taxon>Magnoliopsida</taxon>
        <taxon>Liliopsida</taxon>
        <taxon>Zosteraceae</taxon>
        <taxon>Zostera</taxon>
    </lineage>
</organism>
<dbReference type="PROSITE" id="PS00534">
    <property type="entry name" value="FERROCHELATASE"/>
    <property type="match status" value="1"/>
</dbReference>
<dbReference type="InterPro" id="IPR033644">
    <property type="entry name" value="Ferrochelatase_C"/>
</dbReference>
<comment type="pathway">
    <text evidence="3 10">Porphyrin-containing compound metabolism; protoheme biosynthesis; protoheme from protoporphyrin-IX: step 1/1.</text>
</comment>
<keyword evidence="7 10" id="KW-0456">Lyase</keyword>
<dbReference type="Pfam" id="PF00762">
    <property type="entry name" value="Ferrochelatase"/>
    <property type="match status" value="1"/>
</dbReference>
<dbReference type="STRING" id="29655.A0A0K9NKH0"/>
<dbReference type="OrthoDB" id="1323at2759"/>
<proteinExistence type="inferred from homology"/>
<dbReference type="NCBIfam" id="TIGR00109">
    <property type="entry name" value="hemH"/>
    <property type="match status" value="1"/>
</dbReference>
<protein>
    <recommendedName>
        <fullName evidence="10">Ferrochelatase</fullName>
        <ecNumber evidence="10">4.98.1.1</ecNumber>
    </recommendedName>
</protein>
<dbReference type="SUPFAM" id="SSF103511">
    <property type="entry name" value="Chlorophyll a-b binding protein"/>
    <property type="match status" value="1"/>
</dbReference>
<comment type="similarity">
    <text evidence="4 10">Belongs to the ferrochelatase family.</text>
</comment>
<evidence type="ECO:0000256" key="3">
    <source>
        <dbReference type="ARBA" id="ARBA00004943"/>
    </source>
</evidence>
<keyword evidence="8 10" id="KW-0627">Porphyrin biosynthesis</keyword>
<name>A0A0K9NKH0_ZOSMR</name>
<dbReference type="EC" id="4.98.1.1" evidence="10"/>
<evidence type="ECO:0000256" key="1">
    <source>
        <dbReference type="ARBA" id="ARBA00002278"/>
    </source>
</evidence>
<dbReference type="CDD" id="cd03411">
    <property type="entry name" value="Ferrochelatase_N"/>
    <property type="match status" value="1"/>
</dbReference>
<dbReference type="AlphaFoldDB" id="A0A0K9NKH0"/>
<keyword evidence="12" id="KW-1185">Reference proteome</keyword>
<dbReference type="OMA" id="CIETDHE"/>
<dbReference type="PANTHER" id="PTHR11108">
    <property type="entry name" value="FERROCHELATASE"/>
    <property type="match status" value="1"/>
</dbReference>
<keyword evidence="5 10" id="KW-0408">Iron</keyword>
<keyword evidence="6 10" id="KW-0350">Heme biosynthesis</keyword>
<dbReference type="Proteomes" id="UP000036987">
    <property type="component" value="Unassembled WGS sequence"/>
</dbReference>
<dbReference type="InterPro" id="IPR001015">
    <property type="entry name" value="Ferrochelatase"/>
</dbReference>
<dbReference type="InterPro" id="IPR033659">
    <property type="entry name" value="Ferrochelatase_N"/>
</dbReference>
<comment type="caution">
    <text evidence="11">The sequence shown here is derived from an EMBL/GenBank/DDBJ whole genome shotgun (WGS) entry which is preliminary data.</text>
</comment>
<dbReference type="UniPathway" id="UPA00252">
    <property type="reaction ID" value="UER00325"/>
</dbReference>
<gene>
    <name evidence="11" type="ORF">ZOSMA_87G00080</name>
</gene>
<dbReference type="GO" id="GO:0006783">
    <property type="term" value="P:heme biosynthetic process"/>
    <property type="evidence" value="ECO:0000318"/>
    <property type="project" value="GO_Central"/>
</dbReference>
<dbReference type="HAMAP" id="MF_00323">
    <property type="entry name" value="Ferrochelatase"/>
    <property type="match status" value="1"/>
</dbReference>
<dbReference type="InterPro" id="IPR019772">
    <property type="entry name" value="Ferrochelatase_AS"/>
</dbReference>
<comment type="subcellular location">
    <subcellularLocation>
        <location evidence="2 10">Plastid</location>
        <location evidence="2 10">Chloroplast</location>
    </subcellularLocation>
</comment>
<dbReference type="CDD" id="cd00419">
    <property type="entry name" value="Ferrochelatase_C"/>
    <property type="match status" value="1"/>
</dbReference>
<comment type="catalytic activity">
    <reaction evidence="9 10">
        <text>heme b + 2 H(+) = protoporphyrin IX + Fe(2+)</text>
        <dbReference type="Rhea" id="RHEA:22584"/>
        <dbReference type="ChEBI" id="CHEBI:15378"/>
        <dbReference type="ChEBI" id="CHEBI:29033"/>
        <dbReference type="ChEBI" id="CHEBI:57306"/>
        <dbReference type="ChEBI" id="CHEBI:60344"/>
        <dbReference type="EC" id="4.98.1.1"/>
    </reaction>
</comment>
<dbReference type="SUPFAM" id="SSF53800">
    <property type="entry name" value="Chelatase"/>
    <property type="match status" value="1"/>
</dbReference>
<evidence type="ECO:0000256" key="5">
    <source>
        <dbReference type="ARBA" id="ARBA00023004"/>
    </source>
</evidence>
<evidence type="ECO:0000256" key="8">
    <source>
        <dbReference type="ARBA" id="ARBA00023244"/>
    </source>
</evidence>
<evidence type="ECO:0000256" key="4">
    <source>
        <dbReference type="ARBA" id="ARBA00007718"/>
    </source>
</evidence>
<reference evidence="12" key="1">
    <citation type="journal article" date="2016" name="Nature">
        <title>The genome of the seagrass Zostera marina reveals angiosperm adaptation to the sea.</title>
        <authorList>
            <person name="Olsen J.L."/>
            <person name="Rouze P."/>
            <person name="Verhelst B."/>
            <person name="Lin Y.-C."/>
            <person name="Bayer T."/>
            <person name="Collen J."/>
            <person name="Dattolo E."/>
            <person name="De Paoli E."/>
            <person name="Dittami S."/>
            <person name="Maumus F."/>
            <person name="Michel G."/>
            <person name="Kersting A."/>
            <person name="Lauritano C."/>
            <person name="Lohaus R."/>
            <person name="Toepel M."/>
            <person name="Tonon T."/>
            <person name="Vanneste K."/>
            <person name="Amirebrahimi M."/>
            <person name="Brakel J."/>
            <person name="Bostroem C."/>
            <person name="Chovatia M."/>
            <person name="Grimwood J."/>
            <person name="Jenkins J.W."/>
            <person name="Jueterbock A."/>
            <person name="Mraz A."/>
            <person name="Stam W.T."/>
            <person name="Tice H."/>
            <person name="Bornberg-Bauer E."/>
            <person name="Green P.J."/>
            <person name="Pearson G.A."/>
            <person name="Procaccini G."/>
            <person name="Duarte C.M."/>
            <person name="Schmutz J."/>
            <person name="Reusch T.B.H."/>
            <person name="Van de Peer Y."/>
        </authorList>
    </citation>
    <scope>NUCLEOTIDE SEQUENCE [LARGE SCALE GENOMIC DNA]</scope>
    <source>
        <strain evidence="12">cv. Finnish</strain>
    </source>
</reference>
<dbReference type="PANTHER" id="PTHR11108:SF1">
    <property type="entry name" value="FERROCHELATASE, MITOCHONDRIAL"/>
    <property type="match status" value="1"/>
</dbReference>
<dbReference type="EMBL" id="LFYR01002091">
    <property type="protein sequence ID" value="KMZ57266.1"/>
    <property type="molecule type" value="Genomic_DNA"/>
</dbReference>
<comment type="function">
    <text evidence="1 10">Catalyzes the ferrous insertion into protoporphyrin IX.</text>
</comment>
<evidence type="ECO:0000256" key="6">
    <source>
        <dbReference type="ARBA" id="ARBA00023133"/>
    </source>
</evidence>